<sequence length="184" mass="19929">MCATAADDPATSPDGRTTGVDAALQAAIDLGYERRDRGNMGPTIAYFRELLEQHPDEAVVVYEVAGAYDTAGEEQTALGYYERALSIGLSGDVLRRCLCQYASTLRWLGGFDESLAALERAQREFPDSDAVRVFRALTLNDAGMTDAAVAELLAVIVDHDDTDLGRWRDGLRGLAGWLADGRPD</sequence>
<accession>A0ABZ0SS12</accession>
<evidence type="ECO:0000313" key="2">
    <source>
        <dbReference type="EMBL" id="WPR90467.1"/>
    </source>
</evidence>
<dbReference type="Pfam" id="PF12688">
    <property type="entry name" value="TPR_5"/>
    <property type="match status" value="1"/>
</dbReference>
<reference evidence="2 3" key="1">
    <citation type="submission" date="2023-11" db="EMBL/GenBank/DDBJ databases">
        <title>Genome sequence of Microbacterium rhizosphaerae KACC 19337.</title>
        <authorList>
            <person name="Choi H."/>
            <person name="Kim S."/>
            <person name="Kim Y."/>
            <person name="Kwon S.-W."/>
            <person name="Heo J."/>
        </authorList>
    </citation>
    <scope>NUCLEOTIDE SEQUENCE [LARGE SCALE GENOMIC DNA]</scope>
    <source>
        <strain evidence="2 3">KACC 19337</strain>
    </source>
</reference>
<dbReference type="Gene3D" id="1.25.40.10">
    <property type="entry name" value="Tetratricopeptide repeat domain"/>
    <property type="match status" value="1"/>
</dbReference>
<dbReference type="InterPro" id="IPR011990">
    <property type="entry name" value="TPR-like_helical_dom_sf"/>
</dbReference>
<evidence type="ECO:0000259" key="1">
    <source>
        <dbReference type="Pfam" id="PF12688"/>
    </source>
</evidence>
<protein>
    <submittedName>
        <fullName evidence="2">Tetratricopeptide repeat protein</fullName>
    </submittedName>
</protein>
<name>A0ABZ0SS12_9MICO</name>
<dbReference type="InterPro" id="IPR041656">
    <property type="entry name" value="TPR_5"/>
</dbReference>
<feature type="domain" description="Tetratrico peptide repeat group 5" evidence="1">
    <location>
        <begin position="59"/>
        <end position="159"/>
    </location>
</feature>
<dbReference type="SUPFAM" id="SSF48452">
    <property type="entry name" value="TPR-like"/>
    <property type="match status" value="1"/>
</dbReference>
<gene>
    <name evidence="2" type="ORF">SM116_04025</name>
</gene>
<proteinExistence type="predicted"/>
<keyword evidence="3" id="KW-1185">Reference proteome</keyword>
<organism evidence="2 3">
    <name type="scientific">Microbacterium rhizosphaerae</name>
    <dbReference type="NCBI Taxonomy" id="1678237"/>
    <lineage>
        <taxon>Bacteria</taxon>
        <taxon>Bacillati</taxon>
        <taxon>Actinomycetota</taxon>
        <taxon>Actinomycetes</taxon>
        <taxon>Micrococcales</taxon>
        <taxon>Microbacteriaceae</taxon>
        <taxon>Microbacterium</taxon>
    </lineage>
</organism>
<evidence type="ECO:0000313" key="3">
    <source>
        <dbReference type="Proteomes" id="UP001323798"/>
    </source>
</evidence>
<dbReference type="Proteomes" id="UP001323798">
    <property type="component" value="Chromosome"/>
</dbReference>
<dbReference type="EMBL" id="CP139368">
    <property type="protein sequence ID" value="WPR90467.1"/>
    <property type="molecule type" value="Genomic_DNA"/>
</dbReference>
<dbReference type="RefSeq" id="WP_320943179.1">
    <property type="nucleotide sequence ID" value="NZ_BAABEU010000011.1"/>
</dbReference>